<dbReference type="PANTHER" id="PTHR43130">
    <property type="entry name" value="ARAC-FAMILY TRANSCRIPTIONAL REGULATOR"/>
    <property type="match status" value="1"/>
</dbReference>
<evidence type="ECO:0000256" key="2">
    <source>
        <dbReference type="ARBA" id="ARBA00023163"/>
    </source>
</evidence>
<keyword evidence="2" id="KW-0804">Transcription</keyword>
<feature type="domain" description="HTH araC/xylS-type" evidence="3">
    <location>
        <begin position="208"/>
        <end position="306"/>
    </location>
</feature>
<dbReference type="CDD" id="cd03136">
    <property type="entry name" value="GATase1_AraC_ArgR_like"/>
    <property type="match status" value="1"/>
</dbReference>
<dbReference type="SMART" id="SM00342">
    <property type="entry name" value="HTH_ARAC"/>
    <property type="match status" value="1"/>
</dbReference>
<dbReference type="PANTHER" id="PTHR43130:SF3">
    <property type="entry name" value="HTH-TYPE TRANSCRIPTIONAL REGULATOR RV1931C"/>
    <property type="match status" value="1"/>
</dbReference>
<protein>
    <submittedName>
        <fullName evidence="4">Helix-turn-helix domain-containing protein</fullName>
    </submittedName>
</protein>
<evidence type="ECO:0000259" key="3">
    <source>
        <dbReference type="PROSITE" id="PS01124"/>
    </source>
</evidence>
<comment type="caution">
    <text evidence="4">The sequence shown here is derived from an EMBL/GenBank/DDBJ whole genome shotgun (WGS) entry which is preliminary data.</text>
</comment>
<dbReference type="SUPFAM" id="SSF52317">
    <property type="entry name" value="Class I glutamine amidotransferase-like"/>
    <property type="match status" value="1"/>
</dbReference>
<dbReference type="SUPFAM" id="SSF46689">
    <property type="entry name" value="Homeodomain-like"/>
    <property type="match status" value="2"/>
</dbReference>
<reference evidence="4" key="1">
    <citation type="submission" date="2022-12" db="EMBL/GenBank/DDBJ databases">
        <title>Paracoccus sp. EF6 isolated from a lake water.</title>
        <authorList>
            <person name="Liu H."/>
        </authorList>
    </citation>
    <scope>NUCLEOTIDE SEQUENCE</scope>
    <source>
        <strain evidence="4">EF6</strain>
    </source>
</reference>
<dbReference type="InterPro" id="IPR029062">
    <property type="entry name" value="Class_I_gatase-like"/>
</dbReference>
<dbReference type="InterPro" id="IPR052158">
    <property type="entry name" value="INH-QAR"/>
</dbReference>
<organism evidence="4 5">
    <name type="scientific">Paracoccus benzoatiresistens</name>
    <dbReference type="NCBI Taxonomy" id="2997341"/>
    <lineage>
        <taxon>Bacteria</taxon>
        <taxon>Pseudomonadati</taxon>
        <taxon>Pseudomonadota</taxon>
        <taxon>Alphaproteobacteria</taxon>
        <taxon>Rhodobacterales</taxon>
        <taxon>Paracoccaceae</taxon>
        <taxon>Paracoccus</taxon>
    </lineage>
</organism>
<accession>A0ABT4J9Q3</accession>
<keyword evidence="5" id="KW-1185">Reference proteome</keyword>
<proteinExistence type="predicted"/>
<evidence type="ECO:0000313" key="4">
    <source>
        <dbReference type="EMBL" id="MCZ0963811.1"/>
    </source>
</evidence>
<sequence length="309" mass="33492">MRVAFLLFEGFSNMVLSCLLEPLRAVRDQGQADLHWQVLTADGNSVRSSSGLLVAPDGGARGAFDLLIVVSGYGFRDHARGNGLRHVLALSRRSLIVVGADTGAWLLAAAGLLSGQRATIHWSLVPEFAEAFPNVQVGALPSVMEGRVWSCGDASAALELILDLIEKRFGKGSAFLASSMFLHEADHSSGGSRAGTLWPARKAPARLHQVIDLMVEKIEMPIPIAQIAAQSGFSLSSMERQFRAETGMSPGRYFQMLRLTRARDLVLGTDLDFRSIALRCGYANASALGKAYKSAFACPIRQLRRRHQT</sequence>
<dbReference type="RefSeq" id="WP_268943908.1">
    <property type="nucleotide sequence ID" value="NZ_JAPTYD010000052.1"/>
</dbReference>
<dbReference type="PROSITE" id="PS01124">
    <property type="entry name" value="HTH_ARAC_FAMILY_2"/>
    <property type="match status" value="1"/>
</dbReference>
<dbReference type="InterPro" id="IPR009057">
    <property type="entry name" value="Homeodomain-like_sf"/>
</dbReference>
<dbReference type="Gene3D" id="3.40.50.880">
    <property type="match status" value="1"/>
</dbReference>
<evidence type="ECO:0000313" key="5">
    <source>
        <dbReference type="Proteomes" id="UP001149822"/>
    </source>
</evidence>
<keyword evidence="1" id="KW-0805">Transcription regulation</keyword>
<name>A0ABT4J9Q3_9RHOB</name>
<dbReference type="InterPro" id="IPR002818">
    <property type="entry name" value="DJ-1/PfpI"/>
</dbReference>
<dbReference type="Pfam" id="PF01965">
    <property type="entry name" value="DJ-1_PfpI"/>
    <property type="match status" value="1"/>
</dbReference>
<dbReference type="InterPro" id="IPR018060">
    <property type="entry name" value="HTH_AraC"/>
</dbReference>
<dbReference type="EMBL" id="JAPTYD010000052">
    <property type="protein sequence ID" value="MCZ0963811.1"/>
    <property type="molecule type" value="Genomic_DNA"/>
</dbReference>
<evidence type="ECO:0000256" key="1">
    <source>
        <dbReference type="ARBA" id="ARBA00023015"/>
    </source>
</evidence>
<dbReference type="Gene3D" id="1.10.10.60">
    <property type="entry name" value="Homeodomain-like"/>
    <property type="match status" value="2"/>
</dbReference>
<gene>
    <name evidence="4" type="ORF">OU682_19630</name>
</gene>
<dbReference type="Proteomes" id="UP001149822">
    <property type="component" value="Unassembled WGS sequence"/>
</dbReference>
<dbReference type="Pfam" id="PF12833">
    <property type="entry name" value="HTH_18"/>
    <property type="match status" value="1"/>
</dbReference>